<dbReference type="AlphaFoldDB" id="A0A2T4I518"/>
<dbReference type="Gene3D" id="1.20.120.330">
    <property type="entry name" value="Nucleotidyltransferases domain 2"/>
    <property type="match status" value="1"/>
</dbReference>
<accession>A0A2T4I518</accession>
<comment type="caution">
    <text evidence="2">The sequence shown here is derived from an EMBL/GenBank/DDBJ whole genome shotgun (WGS) entry which is preliminary data.</text>
</comment>
<dbReference type="SUPFAM" id="SSF81593">
    <property type="entry name" value="Nucleotidyltransferase substrate binding subunit/domain"/>
    <property type="match status" value="1"/>
</dbReference>
<name>A0A2T4I518_9SPHN</name>
<evidence type="ECO:0000313" key="3">
    <source>
        <dbReference type="Proteomes" id="UP000241206"/>
    </source>
</evidence>
<evidence type="ECO:0000313" key="2">
    <source>
        <dbReference type="EMBL" id="PTD24792.1"/>
    </source>
</evidence>
<protein>
    <submittedName>
        <fullName evidence="2">DNA-binding protein</fullName>
    </submittedName>
</protein>
<dbReference type="GO" id="GO:0003677">
    <property type="term" value="F:DNA binding"/>
    <property type="evidence" value="ECO:0007669"/>
    <property type="project" value="UniProtKB-KW"/>
</dbReference>
<organism evidence="2 3">
    <name type="scientific">Edaphosphingomonas fennica</name>
    <dbReference type="NCBI Taxonomy" id="114404"/>
    <lineage>
        <taxon>Bacteria</taxon>
        <taxon>Pseudomonadati</taxon>
        <taxon>Pseudomonadota</taxon>
        <taxon>Alphaproteobacteria</taxon>
        <taxon>Sphingomonadales</taxon>
        <taxon>Rhizorhabdaceae</taxon>
        <taxon>Edaphosphingomonas</taxon>
    </lineage>
</organism>
<dbReference type="SMART" id="SM00748">
    <property type="entry name" value="HEPN"/>
    <property type="match status" value="1"/>
</dbReference>
<dbReference type="Proteomes" id="UP000241206">
    <property type="component" value="Unassembled WGS sequence"/>
</dbReference>
<evidence type="ECO:0000259" key="1">
    <source>
        <dbReference type="PROSITE" id="PS50910"/>
    </source>
</evidence>
<reference evidence="2 3" key="1">
    <citation type="submission" date="2017-11" db="EMBL/GenBank/DDBJ databases">
        <title>Sphingomonas oleivorans sp. nov., isolated from oil-contaminated soil.</title>
        <authorList>
            <person name="Wang L."/>
            <person name="Chen L."/>
        </authorList>
    </citation>
    <scope>NUCLEOTIDE SEQUENCE [LARGE SCALE GENOMIC DNA]</scope>
    <source>
        <strain evidence="2 3">K101</strain>
    </source>
</reference>
<dbReference type="PROSITE" id="PS50910">
    <property type="entry name" value="HEPN"/>
    <property type="match status" value="1"/>
</dbReference>
<feature type="domain" description="HEPN" evidence="1">
    <location>
        <begin position="180"/>
        <end position="300"/>
    </location>
</feature>
<dbReference type="InterPro" id="IPR007842">
    <property type="entry name" value="HEPN_dom"/>
</dbReference>
<dbReference type="EMBL" id="PHHF01000030">
    <property type="protein sequence ID" value="PTD24792.1"/>
    <property type="molecule type" value="Genomic_DNA"/>
</dbReference>
<keyword evidence="2" id="KW-0238">DNA-binding</keyword>
<keyword evidence="3" id="KW-1185">Reference proteome</keyword>
<dbReference type="Pfam" id="PF05168">
    <property type="entry name" value="HEPN"/>
    <property type="match status" value="1"/>
</dbReference>
<gene>
    <name evidence="2" type="ORF">CV103_07205</name>
</gene>
<proteinExistence type="predicted"/>
<sequence length="316" mass="36663">MRIAISPNLGAQMTNFDIERLPDEISRELLTLRSALLEEFEEAMRGKQASHRKAGRILKLIVHAPRSTAEGDGFAASESIDVLVIVNHRELADKDQHWRHALARLRRDRERGVLPREIRLDVHCLQDVNRALVSGLPYLASIVRRGIVLYELDRTPLATPRNLPSDERCWRGRAEFERWYPRAEDFLSGASFYRDEGNMRMAALLLHQACEHLYQCVFWTVMLHGRRTHSLDELRGLAEGLDERLRSVWPRTSRFERRCFAQVRRAYVEARYEPSFPITAREIGWMMERVAMLYRRVGNFCRGHLSGLQASSVVSD</sequence>